<feature type="region of interest" description="Disordered" evidence="1">
    <location>
        <begin position="1133"/>
        <end position="1194"/>
    </location>
</feature>
<dbReference type="InterPro" id="IPR021878">
    <property type="entry name" value="TgpA_N"/>
</dbReference>
<comment type="caution">
    <text evidence="4">The sequence shown here is derived from an EMBL/GenBank/DDBJ whole genome shotgun (WGS) entry which is preliminary data.</text>
</comment>
<feature type="compositionally biased region" description="Low complexity" evidence="1">
    <location>
        <begin position="1135"/>
        <end position="1164"/>
    </location>
</feature>
<proteinExistence type="predicted"/>
<dbReference type="InterPro" id="IPR038765">
    <property type="entry name" value="Papain-like_cys_pep_sf"/>
</dbReference>
<feature type="transmembrane region" description="Helical" evidence="2">
    <location>
        <begin position="343"/>
        <end position="366"/>
    </location>
</feature>
<dbReference type="Pfam" id="PF01882">
    <property type="entry name" value="DUF58"/>
    <property type="match status" value="1"/>
</dbReference>
<keyword evidence="2" id="KW-1133">Transmembrane helix</keyword>
<dbReference type="InterPro" id="IPR002881">
    <property type="entry name" value="DUF58"/>
</dbReference>
<feature type="transmembrane region" description="Helical" evidence="2">
    <location>
        <begin position="497"/>
        <end position="514"/>
    </location>
</feature>
<feature type="domain" description="Transglutaminase-like" evidence="3">
    <location>
        <begin position="1058"/>
        <end position="1130"/>
    </location>
</feature>
<gene>
    <name evidence="4" type="ORF">CSQ86_01935</name>
</gene>
<dbReference type="OrthoDB" id="9804023at2"/>
<evidence type="ECO:0000259" key="3">
    <source>
        <dbReference type="SMART" id="SM00460"/>
    </source>
</evidence>
<dbReference type="SMART" id="SM00460">
    <property type="entry name" value="TGc"/>
    <property type="match status" value="1"/>
</dbReference>
<name>A0A2M9HM02_9BIFI</name>
<sequence>MIMAMPKRLQRQHHRRHGLIRPTVGGLVLLAAGGASCFGGLLLDERMLMDTTIAIAILFVCSLVMIMLQWFGVLAIGRPQCRKQIEQRDQFGHTVARMIGDPPANRRGRYVTLNTAVHWIAPLGLFAATKIVPTSEETLVLPQVKGPADGDGVAADMRQAGTSHQEQSGGVRTYAPGDPLKLISWKHTARRGELMTRETGRDARPTIIVVLHSDTSAEQLDVQVASVLSVVRAAGKRRQRIIATDGVQCHEGIADIERFLAAVRPAESGPASSREAAIRRLTTQGPSLVVDAMEVQPLVVEFSPRKPVSQEVFFSTRGWLPLLISFAIALNALTGLIAPTGMWIWFAAASFATVAIGSVIPSARLAMHIHRPRWAVDICRIVAFAVMEILVVAVLSIVHLKDLLAPIWHQGGLAANLADSWRLYTSTVVSGFDALNLQLPPLKVVGHADLFLLLLVAAAALLIRLVLIWRVARPIMAVLPVTALAADYALAGHTAPLWAIGLVVAAFPLLLWAAHPERTHPDMKFETGLRGHKHTSLQMSRIRLAAPAARAISSPFSLKGPGSTLSLAPLLAVVLAVTITVPLTAPAAELAYQVPLSIGEGGGMFTSNTVSPMIDLKRNIEAGSDATVLTYQAYKRSYMRLTTLDNFDGDSWGYDRELALDAGLYGSGIQLGRNSEDELTREQRRGMNPLSMYMYSLGYDGYMVATSNRNTLEQFMVNATVRIDTLKSRFLPVPGMASYVEGAGADWLMYQDGTVYNRTSGTSADTTYTVFGADFDPITNSSGFSKLSVITDAKNSLIGTKVAAGEEEKNAWYQARRNLADTGLVSVQDDTLIINATISDDGSIIGPSGWYLGKASDDGGEVRIADGKYISMPSGIVFDDTVVDQLGFGRDDYVIGVGAPNTLVLAMPIIDVVGTQAMDGGVATFYGQDLWTSQALAALRRMNSGLSGYTMMVGSDSDVSNPITERLKQYVERSDEHAHESRYTSLPERLPANIRAVIQQAQAAGISITSSSYDDQVRAMRWLVEYFTNPENKFTYSLDAPDGDGRDNLEVINDFLDPENGHSGYCQHYASALAVLGRALGVPTRIVIGYNAGVEPRGKDGFFTVQSKQLHAWVEAYMDGVGWVPFDVTPATTENGSASSDSGTSSSDTSDSNSAAASDGSDAAVTPDQSQTDGQAEQNSNTGSEQSSDAANNADKQQFADTVADGSGNIWAEAADRFMANPTWLRVLIIAALVLALVGAGCGAPRLWRWLRRRRVLVIIDRAKAAPDNHKLVAAAWQAAWHEVRRAAKKPKPAAADTDMDIAEAIAQQYPDCAEAVLAIARNATASTFGGTSKPVDGLAEQLKALWSLAESRR</sequence>
<evidence type="ECO:0000313" key="4">
    <source>
        <dbReference type="EMBL" id="PJM77836.1"/>
    </source>
</evidence>
<dbReference type="Pfam" id="PF11992">
    <property type="entry name" value="TgpA_N"/>
    <property type="match status" value="1"/>
</dbReference>
<feature type="compositionally biased region" description="Polar residues" evidence="1">
    <location>
        <begin position="1167"/>
        <end position="1194"/>
    </location>
</feature>
<feature type="transmembrane region" description="Helical" evidence="2">
    <location>
        <begin position="1224"/>
        <end position="1245"/>
    </location>
</feature>
<dbReference type="InterPro" id="IPR052901">
    <property type="entry name" value="Bact_TGase-like"/>
</dbReference>
<dbReference type="InterPro" id="IPR002931">
    <property type="entry name" value="Transglutaminase-like"/>
</dbReference>
<feature type="transmembrane region" description="Helical" evidence="2">
    <location>
        <begin position="53"/>
        <end position="76"/>
    </location>
</feature>
<dbReference type="Pfam" id="PF01841">
    <property type="entry name" value="Transglut_core"/>
    <property type="match status" value="1"/>
</dbReference>
<feature type="transmembrane region" description="Helical" evidence="2">
    <location>
        <begin position="378"/>
        <end position="398"/>
    </location>
</feature>
<keyword evidence="5" id="KW-1185">Reference proteome</keyword>
<dbReference type="PANTHER" id="PTHR42736">
    <property type="entry name" value="PROTEIN-GLUTAMINE GAMMA-GLUTAMYLTRANSFERASE"/>
    <property type="match status" value="1"/>
</dbReference>
<feature type="transmembrane region" description="Helical" evidence="2">
    <location>
        <begin position="319"/>
        <end position="337"/>
    </location>
</feature>
<dbReference type="Gene3D" id="3.10.620.30">
    <property type="match status" value="1"/>
</dbReference>
<evidence type="ECO:0000256" key="1">
    <source>
        <dbReference type="SAM" id="MobiDB-lite"/>
    </source>
</evidence>
<dbReference type="Proteomes" id="UP000229239">
    <property type="component" value="Unassembled WGS sequence"/>
</dbReference>
<evidence type="ECO:0000256" key="2">
    <source>
        <dbReference type="SAM" id="Phobius"/>
    </source>
</evidence>
<protein>
    <recommendedName>
        <fullName evidence="3">Transglutaminase-like domain-containing protein</fullName>
    </recommendedName>
</protein>
<feature type="transmembrane region" description="Helical" evidence="2">
    <location>
        <begin position="450"/>
        <end position="467"/>
    </location>
</feature>
<keyword evidence="2" id="KW-0812">Transmembrane</keyword>
<organism evidence="4 5">
    <name type="scientific">Bifidobacterium felsineum</name>
    <dbReference type="NCBI Taxonomy" id="2045440"/>
    <lineage>
        <taxon>Bacteria</taxon>
        <taxon>Bacillati</taxon>
        <taxon>Actinomycetota</taxon>
        <taxon>Actinomycetes</taxon>
        <taxon>Bifidobacteriales</taxon>
        <taxon>Bifidobacteriaceae</taxon>
        <taxon>Bifidobacterium</taxon>
    </lineage>
</organism>
<evidence type="ECO:0000313" key="5">
    <source>
        <dbReference type="Proteomes" id="UP000229239"/>
    </source>
</evidence>
<dbReference type="EMBL" id="PEBJ01000001">
    <property type="protein sequence ID" value="PJM77836.1"/>
    <property type="molecule type" value="Genomic_DNA"/>
</dbReference>
<dbReference type="SUPFAM" id="SSF54001">
    <property type="entry name" value="Cysteine proteinases"/>
    <property type="match status" value="1"/>
</dbReference>
<dbReference type="PANTHER" id="PTHR42736:SF1">
    <property type="entry name" value="PROTEIN-GLUTAMINE GAMMA-GLUTAMYLTRANSFERASE"/>
    <property type="match status" value="1"/>
</dbReference>
<reference evidence="5" key="1">
    <citation type="submission" date="2017-10" db="EMBL/GenBank/DDBJ databases">
        <title>Draft genome sequences of strains TRE 1, TRE 9, TRE H and TRI 7, isolated from tamarins, belonging to four potential novel Bifidobacterium species.</title>
        <authorList>
            <person name="Mattarelli P."/>
            <person name="Modesto M."/>
            <person name="Puglisi E."/>
            <person name="Morelli L."/>
            <person name="Bonetti A."/>
            <person name="Spezio C."/>
            <person name="Sandri C."/>
        </authorList>
    </citation>
    <scope>NUCLEOTIDE SEQUENCE [LARGE SCALE GENOMIC DNA]</scope>
    <source>
        <strain evidence="5">TREH</strain>
    </source>
</reference>
<accession>A0A2M9HM02</accession>
<keyword evidence="2" id="KW-0472">Membrane</keyword>